<dbReference type="HOGENOM" id="CLU_177584_0_0_12"/>
<evidence type="ECO:0008006" key="3">
    <source>
        <dbReference type="Google" id="ProtNLM"/>
    </source>
</evidence>
<evidence type="ECO:0000313" key="1">
    <source>
        <dbReference type="EMBL" id="AEE17441.1"/>
    </source>
</evidence>
<dbReference type="OrthoDB" id="9807975at2"/>
<dbReference type="Pfam" id="PF01257">
    <property type="entry name" value="2Fe-2S_thioredx"/>
    <property type="match status" value="1"/>
</dbReference>
<accession>F4LJR1</accession>
<dbReference type="STRING" id="906968.Trebr_2026"/>
<gene>
    <name evidence="1" type="ordered locus">Trebr_2026</name>
</gene>
<dbReference type="AlphaFoldDB" id="F4LJR1"/>
<dbReference type="InterPro" id="IPR036249">
    <property type="entry name" value="Thioredoxin-like_sf"/>
</dbReference>
<dbReference type="Proteomes" id="UP000006546">
    <property type="component" value="Chromosome"/>
</dbReference>
<protein>
    <recommendedName>
        <fullName evidence="3">NADH dehydrogenase (Ubiquinone) 24 kDa subunit</fullName>
    </recommendedName>
</protein>
<reference evidence="2" key="1">
    <citation type="submission" date="2011-04" db="EMBL/GenBank/DDBJ databases">
        <title>The complete genome of Treponema brennaborense DSM 12168.</title>
        <authorList>
            <person name="Lucas S."/>
            <person name="Han J."/>
            <person name="Lapidus A."/>
            <person name="Bruce D."/>
            <person name="Goodwin L."/>
            <person name="Pitluck S."/>
            <person name="Peters L."/>
            <person name="Kyrpides N."/>
            <person name="Mavromatis K."/>
            <person name="Ivanova N."/>
            <person name="Mikhailova N."/>
            <person name="Pagani I."/>
            <person name="Teshima H."/>
            <person name="Detter J.C."/>
            <person name="Tapia R."/>
            <person name="Han C."/>
            <person name="Land M."/>
            <person name="Hauser L."/>
            <person name="Markowitz V."/>
            <person name="Cheng J.-F."/>
            <person name="Hugenholtz P."/>
            <person name="Woyke T."/>
            <person name="Wu D."/>
            <person name="Gronow S."/>
            <person name="Wellnitz S."/>
            <person name="Brambilla E."/>
            <person name="Klenk H.-P."/>
            <person name="Eisen J.A."/>
        </authorList>
    </citation>
    <scope>NUCLEOTIDE SEQUENCE [LARGE SCALE GENOMIC DNA]</scope>
    <source>
        <strain evidence="2">DSM 12168 / CIP 105900 / DD5/3</strain>
    </source>
</reference>
<sequence length="82" mass="8639">MTIEACMGSSCHAKGAGRILELLKKAIKENGLENKVTLAGTLCLGRCGEPGANLKIGDEVITGITEANFAEFFDTRVKKVVG</sequence>
<dbReference type="eggNOG" id="COG1905">
    <property type="taxonomic scope" value="Bacteria"/>
</dbReference>
<proteinExistence type="predicted"/>
<dbReference type="Gene3D" id="3.40.30.10">
    <property type="entry name" value="Glutaredoxin"/>
    <property type="match status" value="1"/>
</dbReference>
<dbReference type="SUPFAM" id="SSF52833">
    <property type="entry name" value="Thioredoxin-like"/>
    <property type="match status" value="1"/>
</dbReference>
<keyword evidence="2" id="KW-1185">Reference proteome</keyword>
<organism evidence="1 2">
    <name type="scientific">Treponema brennaborense (strain DSM 12168 / CIP 105900 / DD5/3)</name>
    <dbReference type="NCBI Taxonomy" id="906968"/>
    <lineage>
        <taxon>Bacteria</taxon>
        <taxon>Pseudomonadati</taxon>
        <taxon>Spirochaetota</taxon>
        <taxon>Spirochaetia</taxon>
        <taxon>Spirochaetales</taxon>
        <taxon>Treponemataceae</taxon>
        <taxon>Treponema</taxon>
    </lineage>
</organism>
<evidence type="ECO:0000313" key="2">
    <source>
        <dbReference type="Proteomes" id="UP000006546"/>
    </source>
</evidence>
<dbReference type="KEGG" id="tbe:Trebr_2026"/>
<dbReference type="EMBL" id="CP002696">
    <property type="protein sequence ID" value="AEE17441.1"/>
    <property type="molecule type" value="Genomic_DNA"/>
</dbReference>
<dbReference type="CDD" id="cd02980">
    <property type="entry name" value="TRX_Fd_family"/>
    <property type="match status" value="1"/>
</dbReference>
<name>F4LJR1_TREBD</name>